<dbReference type="RefSeq" id="WP_134113583.1">
    <property type="nucleotide sequence ID" value="NZ_SOBG01000007.1"/>
</dbReference>
<dbReference type="InterPro" id="IPR000644">
    <property type="entry name" value="CBS_dom"/>
</dbReference>
<organism evidence="4 5">
    <name type="scientific">Hypnocyclicus thermotrophus</name>
    <dbReference type="NCBI Taxonomy" id="1627895"/>
    <lineage>
        <taxon>Bacteria</taxon>
        <taxon>Fusobacteriati</taxon>
        <taxon>Fusobacteriota</taxon>
        <taxon>Fusobacteriia</taxon>
        <taxon>Fusobacteriales</taxon>
        <taxon>Fusobacteriaceae</taxon>
        <taxon>Hypnocyclicus</taxon>
    </lineage>
</organism>
<comment type="caution">
    <text evidence="4">The sequence shown here is derived from an EMBL/GenBank/DDBJ whole genome shotgun (WGS) entry which is preliminary data.</text>
</comment>
<feature type="domain" description="CBS" evidence="3">
    <location>
        <begin position="97"/>
        <end position="147"/>
    </location>
</feature>
<protein>
    <submittedName>
        <fullName evidence="4">CBS domain protein</fullName>
    </submittedName>
</protein>
<evidence type="ECO:0000313" key="4">
    <source>
        <dbReference type="EMBL" id="TDT68652.1"/>
    </source>
</evidence>
<evidence type="ECO:0000313" key="5">
    <source>
        <dbReference type="Proteomes" id="UP000294678"/>
    </source>
</evidence>
<sequence length="147" mass="16740">MKKITNIMSRNIVTISSDTNIKEIIHIMKEKNIGKLPVIENNKVIGVVERKSLLIKKESAPLPPVIAINDLILQLPNSKSFKERLNKLTGYLAKEIMETNFLKIDINDTLENLVTKLVEDNYTYALIFNNDSLEGIITETDLIKNIF</sequence>
<evidence type="ECO:0000256" key="1">
    <source>
        <dbReference type="ARBA" id="ARBA00023122"/>
    </source>
</evidence>
<dbReference type="PROSITE" id="PS51371">
    <property type="entry name" value="CBS"/>
    <property type="match status" value="2"/>
</dbReference>
<dbReference type="EMBL" id="SOBG01000007">
    <property type="protein sequence ID" value="TDT68652.1"/>
    <property type="molecule type" value="Genomic_DNA"/>
</dbReference>
<evidence type="ECO:0000259" key="3">
    <source>
        <dbReference type="PROSITE" id="PS51371"/>
    </source>
</evidence>
<gene>
    <name evidence="4" type="ORF">EV215_1719</name>
</gene>
<dbReference type="AlphaFoldDB" id="A0AA46DXU8"/>
<dbReference type="SUPFAM" id="SSF54631">
    <property type="entry name" value="CBS-domain pair"/>
    <property type="match status" value="1"/>
</dbReference>
<name>A0AA46DXU8_9FUSO</name>
<dbReference type="SMART" id="SM00116">
    <property type="entry name" value="CBS"/>
    <property type="match status" value="2"/>
</dbReference>
<reference evidence="4 5" key="1">
    <citation type="submission" date="2019-03" db="EMBL/GenBank/DDBJ databases">
        <title>Genomic Encyclopedia of Type Strains, Phase IV (KMG-IV): sequencing the most valuable type-strain genomes for metagenomic binning, comparative biology and taxonomic classification.</title>
        <authorList>
            <person name="Goeker M."/>
        </authorList>
    </citation>
    <scope>NUCLEOTIDE SEQUENCE [LARGE SCALE GENOMIC DNA]</scope>
    <source>
        <strain evidence="4 5">DSM 100055</strain>
    </source>
</reference>
<keyword evidence="1 2" id="KW-0129">CBS domain</keyword>
<evidence type="ECO:0000256" key="2">
    <source>
        <dbReference type="PROSITE-ProRule" id="PRU00703"/>
    </source>
</evidence>
<feature type="domain" description="CBS" evidence="3">
    <location>
        <begin position="8"/>
        <end position="65"/>
    </location>
</feature>
<keyword evidence="5" id="KW-1185">Reference proteome</keyword>
<dbReference type="PANTHER" id="PTHR43080">
    <property type="entry name" value="CBS DOMAIN-CONTAINING PROTEIN CBSX3, MITOCHONDRIAL"/>
    <property type="match status" value="1"/>
</dbReference>
<dbReference type="InterPro" id="IPR046342">
    <property type="entry name" value="CBS_dom_sf"/>
</dbReference>
<dbReference type="PANTHER" id="PTHR43080:SF2">
    <property type="entry name" value="CBS DOMAIN-CONTAINING PROTEIN"/>
    <property type="match status" value="1"/>
</dbReference>
<proteinExistence type="predicted"/>
<dbReference type="Proteomes" id="UP000294678">
    <property type="component" value="Unassembled WGS sequence"/>
</dbReference>
<accession>A0AA46DXU8</accession>
<dbReference type="Pfam" id="PF00571">
    <property type="entry name" value="CBS"/>
    <property type="match status" value="2"/>
</dbReference>
<dbReference type="InterPro" id="IPR051257">
    <property type="entry name" value="Diverse_CBS-Domain"/>
</dbReference>
<dbReference type="Gene3D" id="3.10.580.10">
    <property type="entry name" value="CBS-domain"/>
    <property type="match status" value="2"/>
</dbReference>